<feature type="region of interest" description="Disordered" evidence="7">
    <location>
        <begin position="1"/>
        <end position="53"/>
    </location>
</feature>
<evidence type="ECO:0000313" key="9">
    <source>
        <dbReference type="EMBL" id="CAH1634898.1"/>
    </source>
</evidence>
<keyword evidence="10" id="KW-1185">Reference proteome</keyword>
<dbReference type="FunFam" id="3.20.90.10:FF:000001">
    <property type="entry name" value="Tubby-like protein"/>
    <property type="match status" value="1"/>
</dbReference>
<dbReference type="PROSITE" id="PS01201">
    <property type="entry name" value="TUB_2"/>
    <property type="match status" value="1"/>
</dbReference>
<comment type="similarity">
    <text evidence="3 6">Belongs to the TUB family.</text>
</comment>
<feature type="region of interest" description="Disordered" evidence="7">
    <location>
        <begin position="128"/>
        <end position="171"/>
    </location>
</feature>
<keyword evidence="5" id="KW-0539">Nucleus</keyword>
<comment type="subcellular location">
    <subcellularLocation>
        <location evidence="2">Cytoplasm</location>
    </subcellularLocation>
    <subcellularLocation>
        <location evidence="1">Nucleus</location>
    </subcellularLocation>
</comment>
<dbReference type="PANTHER" id="PTHR16517:SF7">
    <property type="entry name" value="PROTEIN KING TUBBY"/>
    <property type="match status" value="1"/>
</dbReference>
<feature type="domain" description="Tubby C-terminal" evidence="8">
    <location>
        <begin position="186"/>
        <end position="425"/>
    </location>
</feature>
<evidence type="ECO:0000256" key="4">
    <source>
        <dbReference type="ARBA" id="ARBA00022490"/>
    </source>
</evidence>
<dbReference type="InterPro" id="IPR018066">
    <property type="entry name" value="Tubby_C_CS"/>
</dbReference>
<reference evidence="9" key="1">
    <citation type="submission" date="2022-02" db="EMBL/GenBank/DDBJ databases">
        <authorList>
            <person name="King R."/>
        </authorList>
    </citation>
    <scope>NUCLEOTIDE SEQUENCE</scope>
</reference>
<dbReference type="InterPro" id="IPR000007">
    <property type="entry name" value="Tubby_C"/>
</dbReference>
<proteinExistence type="inferred from homology"/>
<sequence>MASMRDQKIEQQRQMMEQKMKQKRQNSGLVQANDLRVGSAKRPISGSRSRELHGYDGPMQFLMSPVNPDQVIPLQTNRISTFDELGNQIEVLTVGEGDGSGEEDEESVPVCSVGRDASTDDVCADAAVAPLHDKPRRDSSPTQVYQKWGKTKSKKKKDKAQAPKFASKAPEIEGSVEGAVEQFVVTPAKHGTLYKCRIARDRKGMDRGLYPTYFLHLEKDYGKKVFLLAARKRKKSATSNYLISTDPTELTRTADSFAGKLRSNLLGTAFTVYDNGKAWRKHDHAHTRHELAAVVYDTNVLGFKGPRKMTVILPGMTPDRQRVTIAPQDDSETLLERLKSQTLDDIVVLHNKTPVWNDETQSYVLNFHGRVTQASVKNFQIVHDSEPDYVVMQFGRISEDVFTMDFRYPLCALQAFGIALSSFDSKLACE</sequence>
<evidence type="ECO:0000256" key="6">
    <source>
        <dbReference type="RuleBase" id="RU361125"/>
    </source>
</evidence>
<feature type="compositionally biased region" description="Basic residues" evidence="7">
    <location>
        <begin position="149"/>
        <end position="158"/>
    </location>
</feature>
<evidence type="ECO:0000256" key="5">
    <source>
        <dbReference type="ARBA" id="ARBA00023242"/>
    </source>
</evidence>
<dbReference type="Proteomes" id="UP001153321">
    <property type="component" value="Chromosome 1"/>
</dbReference>
<organism evidence="9 10">
    <name type="scientific">Spodoptera littoralis</name>
    <name type="common">Egyptian cotton leafworm</name>
    <dbReference type="NCBI Taxonomy" id="7109"/>
    <lineage>
        <taxon>Eukaryota</taxon>
        <taxon>Metazoa</taxon>
        <taxon>Ecdysozoa</taxon>
        <taxon>Arthropoda</taxon>
        <taxon>Hexapoda</taxon>
        <taxon>Insecta</taxon>
        <taxon>Pterygota</taxon>
        <taxon>Neoptera</taxon>
        <taxon>Endopterygota</taxon>
        <taxon>Lepidoptera</taxon>
        <taxon>Glossata</taxon>
        <taxon>Ditrysia</taxon>
        <taxon>Noctuoidea</taxon>
        <taxon>Noctuidae</taxon>
        <taxon>Amphipyrinae</taxon>
        <taxon>Spodoptera</taxon>
    </lineage>
</organism>
<protein>
    <recommendedName>
        <fullName evidence="6">Tubby-like protein</fullName>
    </recommendedName>
</protein>
<gene>
    <name evidence="9" type="ORF">SPLIT_LOCUS260</name>
</gene>
<dbReference type="PROSITE" id="PS01200">
    <property type="entry name" value="TUB_1"/>
    <property type="match status" value="1"/>
</dbReference>
<dbReference type="GO" id="GO:0005634">
    <property type="term" value="C:nucleus"/>
    <property type="evidence" value="ECO:0007669"/>
    <property type="project" value="UniProtKB-SubCell"/>
</dbReference>
<dbReference type="SUPFAM" id="SSF54518">
    <property type="entry name" value="Tubby C-terminal domain-like"/>
    <property type="match status" value="1"/>
</dbReference>
<dbReference type="Pfam" id="PF01167">
    <property type="entry name" value="Tub"/>
    <property type="match status" value="1"/>
</dbReference>
<dbReference type="AlphaFoldDB" id="A0A9P0HTB3"/>
<name>A0A9P0HTB3_SPOLI</name>
<dbReference type="InterPro" id="IPR025659">
    <property type="entry name" value="Tubby-like_C"/>
</dbReference>
<evidence type="ECO:0000313" key="10">
    <source>
        <dbReference type="Proteomes" id="UP001153321"/>
    </source>
</evidence>
<dbReference type="Gene3D" id="3.20.90.10">
    <property type="entry name" value="Tubby Protein, Chain A"/>
    <property type="match status" value="1"/>
</dbReference>
<evidence type="ECO:0000256" key="2">
    <source>
        <dbReference type="ARBA" id="ARBA00004496"/>
    </source>
</evidence>
<dbReference type="GO" id="GO:0061512">
    <property type="term" value="P:protein localization to cilium"/>
    <property type="evidence" value="ECO:0007669"/>
    <property type="project" value="TreeGrafter"/>
</dbReference>
<accession>A0A9P0HTB3</accession>
<evidence type="ECO:0000256" key="1">
    <source>
        <dbReference type="ARBA" id="ARBA00004123"/>
    </source>
</evidence>
<feature type="compositionally biased region" description="Basic and acidic residues" evidence="7">
    <location>
        <begin position="1"/>
        <end position="20"/>
    </location>
</feature>
<evidence type="ECO:0000259" key="8">
    <source>
        <dbReference type="Pfam" id="PF01167"/>
    </source>
</evidence>
<dbReference type="EMBL" id="LR824532">
    <property type="protein sequence ID" value="CAH1634898.1"/>
    <property type="molecule type" value="Genomic_DNA"/>
</dbReference>
<dbReference type="PANTHER" id="PTHR16517">
    <property type="entry name" value="TUBBY-RELATED"/>
    <property type="match status" value="1"/>
</dbReference>
<dbReference type="PRINTS" id="PR01573">
    <property type="entry name" value="SUPERTUBBY"/>
</dbReference>
<dbReference type="GO" id="GO:0005929">
    <property type="term" value="C:cilium"/>
    <property type="evidence" value="ECO:0007669"/>
    <property type="project" value="TreeGrafter"/>
</dbReference>
<dbReference type="GO" id="GO:0005737">
    <property type="term" value="C:cytoplasm"/>
    <property type="evidence" value="ECO:0007669"/>
    <property type="project" value="UniProtKB-SubCell"/>
</dbReference>
<keyword evidence="4" id="KW-0963">Cytoplasm</keyword>
<evidence type="ECO:0000256" key="7">
    <source>
        <dbReference type="SAM" id="MobiDB-lite"/>
    </source>
</evidence>
<evidence type="ECO:0000256" key="3">
    <source>
        <dbReference type="ARBA" id="ARBA00007129"/>
    </source>
</evidence>